<dbReference type="PANTHER" id="PTHR28626">
    <property type="entry name" value="SRR1-LIKE PROTEIN"/>
    <property type="match status" value="1"/>
</dbReference>
<evidence type="ECO:0000256" key="1">
    <source>
        <dbReference type="ARBA" id="ARBA00009856"/>
    </source>
</evidence>
<feature type="region of interest" description="Disordered" evidence="2">
    <location>
        <begin position="71"/>
        <end position="91"/>
    </location>
</feature>
<comment type="similarity">
    <text evidence="1">Belongs to the SRR1 family.</text>
</comment>
<evidence type="ECO:0000313" key="4">
    <source>
        <dbReference type="EMBL" id="KYQ96794.1"/>
    </source>
</evidence>
<dbReference type="FunCoup" id="A0A151ZSN4">
    <property type="interactions" value="14"/>
</dbReference>
<dbReference type="GO" id="GO:0005737">
    <property type="term" value="C:cytoplasm"/>
    <property type="evidence" value="ECO:0007669"/>
    <property type="project" value="TreeGrafter"/>
</dbReference>
<evidence type="ECO:0000259" key="3">
    <source>
        <dbReference type="Pfam" id="PF07985"/>
    </source>
</evidence>
<sequence>MDNQNNLLDEDGFALVLKGKKNKLLKRNEKNINEVVKTTDRDVNRNNQARNNYFKKQNNINNNNVFLQSNYQEDSNEKETPKPTIENKKKKNNKLFVNHQLSIEEQLKRLNQQLSEQQEFMKNTEFFKVSTSLFTSNSCDDLFSNVHDIICYGIGDFSQSKKCLDQLSLITAIRSIYNITGSVYIYDPVMSDFEKRFVTEELGFKFIEQNEECKRSVYYPTSATSDSNVKNNYYTLFYMPFCGRKLYDNVLWANWNVDSLSRLLIIGNSFNEYNEGLVQPRQSDIPYSYTKKVYQLYNEYRLPDIYPTKYIFHQLSIHHFKNHSQQLSEKHNLSPSYFDPSINFEPPKLQDNNAES</sequence>
<comment type="caution">
    <text evidence="4">The sequence shown here is derived from an EMBL/GenBank/DDBJ whole genome shotgun (WGS) entry which is preliminary data.</text>
</comment>
<proteinExistence type="inferred from homology"/>
<dbReference type="EMBL" id="LODT01000021">
    <property type="protein sequence ID" value="KYQ96794.1"/>
    <property type="molecule type" value="Genomic_DNA"/>
</dbReference>
<name>A0A151ZSN4_TIELA</name>
<dbReference type="InParanoid" id="A0A151ZSN4"/>
<dbReference type="Proteomes" id="UP000076078">
    <property type="component" value="Unassembled WGS sequence"/>
</dbReference>
<dbReference type="InterPro" id="IPR040044">
    <property type="entry name" value="SRR1L"/>
</dbReference>
<dbReference type="OMA" id="CGRKLYD"/>
<dbReference type="Pfam" id="PF07985">
    <property type="entry name" value="SRR1"/>
    <property type="match status" value="1"/>
</dbReference>
<evidence type="ECO:0000256" key="2">
    <source>
        <dbReference type="SAM" id="MobiDB-lite"/>
    </source>
</evidence>
<dbReference type="InterPro" id="IPR012942">
    <property type="entry name" value="SRR1-like"/>
</dbReference>
<dbReference type="AlphaFoldDB" id="A0A151ZSN4"/>
<gene>
    <name evidence="4" type="ORF">DLAC_04095</name>
</gene>
<dbReference type="PANTHER" id="PTHR28626:SF3">
    <property type="entry name" value="SRR1-LIKE PROTEIN"/>
    <property type="match status" value="1"/>
</dbReference>
<dbReference type="OrthoDB" id="551431at2759"/>
<reference evidence="4 5" key="1">
    <citation type="submission" date="2015-12" db="EMBL/GenBank/DDBJ databases">
        <title>Dictyostelia acquired genes for synthesis and detection of signals that induce cell-type specialization by lateral gene transfer from prokaryotes.</title>
        <authorList>
            <person name="Gloeckner G."/>
            <person name="Schaap P."/>
        </authorList>
    </citation>
    <scope>NUCLEOTIDE SEQUENCE [LARGE SCALE GENOMIC DNA]</scope>
    <source>
        <strain evidence="4 5">TK</strain>
    </source>
</reference>
<feature type="compositionally biased region" description="Basic and acidic residues" evidence="2">
    <location>
        <begin position="75"/>
        <end position="87"/>
    </location>
</feature>
<feature type="domain" description="SRR1-like" evidence="3">
    <location>
        <begin position="141"/>
        <end position="318"/>
    </location>
</feature>
<keyword evidence="5" id="KW-1185">Reference proteome</keyword>
<protein>
    <recommendedName>
        <fullName evidence="3">SRR1-like domain-containing protein</fullName>
    </recommendedName>
</protein>
<organism evidence="4 5">
    <name type="scientific">Tieghemostelium lacteum</name>
    <name type="common">Slime mold</name>
    <name type="synonym">Dictyostelium lacteum</name>
    <dbReference type="NCBI Taxonomy" id="361077"/>
    <lineage>
        <taxon>Eukaryota</taxon>
        <taxon>Amoebozoa</taxon>
        <taxon>Evosea</taxon>
        <taxon>Eumycetozoa</taxon>
        <taxon>Dictyostelia</taxon>
        <taxon>Dictyosteliales</taxon>
        <taxon>Raperosteliaceae</taxon>
        <taxon>Tieghemostelium</taxon>
    </lineage>
</organism>
<accession>A0A151ZSN4</accession>
<dbReference type="GO" id="GO:0005634">
    <property type="term" value="C:nucleus"/>
    <property type="evidence" value="ECO:0007669"/>
    <property type="project" value="TreeGrafter"/>
</dbReference>
<evidence type="ECO:0000313" key="5">
    <source>
        <dbReference type="Proteomes" id="UP000076078"/>
    </source>
</evidence>